<evidence type="ECO:0000313" key="2">
    <source>
        <dbReference type="Proteomes" id="UP000594638"/>
    </source>
</evidence>
<dbReference type="Gramene" id="OE9A007652T1">
    <property type="protein sequence ID" value="OE9A007652C1"/>
    <property type="gene ID" value="OE9A007652"/>
</dbReference>
<evidence type="ECO:0000313" key="1">
    <source>
        <dbReference type="EMBL" id="CAA3014649.1"/>
    </source>
</evidence>
<keyword evidence="2" id="KW-1185">Reference proteome</keyword>
<sequence length="76" mass="8541">MWHLGGETDDSESGIFFGSRDNSRHFLRFEGQMGNLKSSLSAELSGRKDEEKVKVSKTLIWDGDVLEEEIALPVLD</sequence>
<organism evidence="1 2">
    <name type="scientific">Olea europaea subsp. europaea</name>
    <dbReference type="NCBI Taxonomy" id="158383"/>
    <lineage>
        <taxon>Eukaryota</taxon>
        <taxon>Viridiplantae</taxon>
        <taxon>Streptophyta</taxon>
        <taxon>Embryophyta</taxon>
        <taxon>Tracheophyta</taxon>
        <taxon>Spermatophyta</taxon>
        <taxon>Magnoliopsida</taxon>
        <taxon>eudicotyledons</taxon>
        <taxon>Gunneridae</taxon>
        <taxon>Pentapetalae</taxon>
        <taxon>asterids</taxon>
        <taxon>lamiids</taxon>
        <taxon>Lamiales</taxon>
        <taxon>Oleaceae</taxon>
        <taxon>Oleeae</taxon>
        <taxon>Olea</taxon>
    </lineage>
</organism>
<dbReference type="AlphaFoldDB" id="A0A8S0U6B6"/>
<gene>
    <name evidence="1" type="ORF">OLEA9_A007652</name>
</gene>
<proteinExistence type="predicted"/>
<name>A0A8S0U6B6_OLEEU</name>
<reference evidence="1 2" key="1">
    <citation type="submission" date="2019-12" db="EMBL/GenBank/DDBJ databases">
        <authorList>
            <person name="Alioto T."/>
            <person name="Alioto T."/>
            <person name="Gomez Garrido J."/>
        </authorList>
    </citation>
    <scope>NUCLEOTIDE SEQUENCE [LARGE SCALE GENOMIC DNA]</scope>
</reference>
<accession>A0A8S0U6B6</accession>
<protein>
    <submittedName>
        <fullName evidence="1">Uncharacterized protein</fullName>
    </submittedName>
</protein>
<feature type="non-terminal residue" evidence="1">
    <location>
        <position position="1"/>
    </location>
</feature>
<dbReference type="EMBL" id="CACTIH010007499">
    <property type="protein sequence ID" value="CAA3014649.1"/>
    <property type="molecule type" value="Genomic_DNA"/>
</dbReference>
<dbReference type="Proteomes" id="UP000594638">
    <property type="component" value="Unassembled WGS sequence"/>
</dbReference>
<comment type="caution">
    <text evidence="1">The sequence shown here is derived from an EMBL/GenBank/DDBJ whole genome shotgun (WGS) entry which is preliminary data.</text>
</comment>